<evidence type="ECO:0000256" key="2">
    <source>
        <dbReference type="ARBA" id="ARBA00022448"/>
    </source>
</evidence>
<evidence type="ECO:0000256" key="6">
    <source>
        <dbReference type="ARBA" id="ARBA00037968"/>
    </source>
</evidence>
<dbReference type="Proteomes" id="UP000452235">
    <property type="component" value="Unassembled WGS sequence"/>
</dbReference>
<dbReference type="PANTHER" id="PTHR43791">
    <property type="entry name" value="PERMEASE-RELATED"/>
    <property type="match status" value="1"/>
</dbReference>
<accession>A0A5M3YS60</accession>
<keyword evidence="4" id="KW-1133">Transmembrane helix</keyword>
<dbReference type="InterPro" id="IPR036259">
    <property type="entry name" value="MFS_trans_sf"/>
</dbReference>
<evidence type="ECO:0000313" key="7">
    <source>
        <dbReference type="EMBL" id="GFF15578.1"/>
    </source>
</evidence>
<organism evidence="7 8">
    <name type="scientific">Aspergillus terreus</name>
    <dbReference type="NCBI Taxonomy" id="33178"/>
    <lineage>
        <taxon>Eukaryota</taxon>
        <taxon>Fungi</taxon>
        <taxon>Dikarya</taxon>
        <taxon>Ascomycota</taxon>
        <taxon>Pezizomycotina</taxon>
        <taxon>Eurotiomycetes</taxon>
        <taxon>Eurotiomycetidae</taxon>
        <taxon>Eurotiales</taxon>
        <taxon>Aspergillaceae</taxon>
        <taxon>Aspergillus</taxon>
        <taxon>Aspergillus subgen. Circumdati</taxon>
    </lineage>
</organism>
<keyword evidence="8" id="KW-1185">Reference proteome</keyword>
<proteinExistence type="inferred from homology"/>
<dbReference type="OrthoDB" id="6730379at2759"/>
<dbReference type="FunFam" id="1.20.1250.20:FF:000064">
    <property type="entry name" value="MFS allantoate transporter"/>
    <property type="match status" value="1"/>
</dbReference>
<dbReference type="InterPro" id="IPR011701">
    <property type="entry name" value="MFS"/>
</dbReference>
<dbReference type="EMBL" id="BLJY01000004">
    <property type="protein sequence ID" value="GFF15578.1"/>
    <property type="molecule type" value="Genomic_DNA"/>
</dbReference>
<dbReference type="InterPro" id="IPR020846">
    <property type="entry name" value="MFS_dom"/>
</dbReference>
<gene>
    <name evidence="7" type="ORF">ATEIFO6365_0004069700</name>
</gene>
<comment type="subcellular location">
    <subcellularLocation>
        <location evidence="1">Membrane</location>
        <topology evidence="1">Multi-pass membrane protein</topology>
    </subcellularLocation>
</comment>
<dbReference type="AlphaFoldDB" id="A0A5M3YS60"/>
<keyword evidence="2" id="KW-0813">Transport</keyword>
<evidence type="ECO:0000256" key="1">
    <source>
        <dbReference type="ARBA" id="ARBA00004141"/>
    </source>
</evidence>
<evidence type="ECO:0000256" key="5">
    <source>
        <dbReference type="ARBA" id="ARBA00023136"/>
    </source>
</evidence>
<protein>
    <submittedName>
        <fullName evidence="7">Pantothenate transporter</fullName>
    </submittedName>
</protein>
<name>A0A5M3YS60_ASPTE</name>
<dbReference type="GO" id="GO:0016020">
    <property type="term" value="C:membrane"/>
    <property type="evidence" value="ECO:0007669"/>
    <property type="project" value="UniProtKB-SubCell"/>
</dbReference>
<evidence type="ECO:0000256" key="3">
    <source>
        <dbReference type="ARBA" id="ARBA00022692"/>
    </source>
</evidence>
<dbReference type="GO" id="GO:0022857">
    <property type="term" value="F:transmembrane transporter activity"/>
    <property type="evidence" value="ECO:0007669"/>
    <property type="project" value="InterPro"/>
</dbReference>
<sequence>MESNTAPSGKQLLRKIDWNLLPVMLVSYMLQFLDKQTLNQASIMGIIEDLNLSGSQYSWCGSIFYLGYLFFSYPGSMLMVRLPIGKFIASCFLIWGIILACHAATHNFAGIMATRFLLGAAEAAVSPGFSLITGMWYLREEQPLRHGLWFAGNSVATAFGGLIAYGVAHIHNSIAAWKWLFIIYGLITGVWAVVLGFFLPDSPTTARFLKGAERMAAVERVRVNQTGVKNNQIQWNQVWEALSDYKIWILFFFQVANCIPNGGLTTFTSLVMAGFGFSTPEVYLLSMPMGAVHGIFSVGRLIGCILVYAVDNQGAQLFGIFIFVAFAAGLPLSMSLVSSNVAGFTKKATVSSMMFIAYCVGNIIGPFLFFEYEAPRYQSGFLSIMVCFAVTVVLIASLGLSWRWEKARRDRIYGPPAAVEAHPETEKGEPAVIQDCTDHENHNFRYVY</sequence>
<evidence type="ECO:0000256" key="4">
    <source>
        <dbReference type="ARBA" id="ARBA00022989"/>
    </source>
</evidence>
<reference evidence="7 8" key="1">
    <citation type="submission" date="2020-01" db="EMBL/GenBank/DDBJ databases">
        <title>Aspergillus terreus IFO 6365 whole genome shotgun sequence.</title>
        <authorList>
            <person name="Kanamasa S."/>
            <person name="Takahashi H."/>
        </authorList>
    </citation>
    <scope>NUCLEOTIDE SEQUENCE [LARGE SCALE GENOMIC DNA]</scope>
    <source>
        <strain evidence="7 8">IFO 6365</strain>
    </source>
</reference>
<dbReference type="Gene3D" id="1.20.1250.20">
    <property type="entry name" value="MFS general substrate transporter like domains"/>
    <property type="match status" value="1"/>
</dbReference>
<comment type="caution">
    <text evidence="7">The sequence shown here is derived from an EMBL/GenBank/DDBJ whole genome shotgun (WGS) entry which is preliminary data.</text>
</comment>
<dbReference type="PANTHER" id="PTHR43791:SF103">
    <property type="entry name" value="MAJOR FACILITATOR SUPERFAMILY (MFS) PROFILE DOMAIN-CONTAINING PROTEIN-RELATED"/>
    <property type="match status" value="1"/>
</dbReference>
<dbReference type="Pfam" id="PF07690">
    <property type="entry name" value="MFS_1"/>
    <property type="match status" value="1"/>
</dbReference>
<dbReference type="PROSITE" id="PS50850">
    <property type="entry name" value="MFS"/>
    <property type="match status" value="1"/>
</dbReference>
<keyword evidence="3" id="KW-0812">Transmembrane</keyword>
<keyword evidence="5" id="KW-0472">Membrane</keyword>
<evidence type="ECO:0000313" key="8">
    <source>
        <dbReference type="Proteomes" id="UP000452235"/>
    </source>
</evidence>
<comment type="similarity">
    <text evidence="6">Belongs to the major facilitator superfamily. Allantoate permease family.</text>
</comment>
<dbReference type="VEuPathDB" id="FungiDB:ATEG_04711"/>
<dbReference type="SUPFAM" id="SSF103473">
    <property type="entry name" value="MFS general substrate transporter"/>
    <property type="match status" value="1"/>
</dbReference>